<dbReference type="EC" id="2.1.1.-" evidence="4"/>
<evidence type="ECO:0000256" key="2">
    <source>
        <dbReference type="ARBA" id="ARBA00022679"/>
    </source>
</evidence>
<dbReference type="InterPro" id="IPR036086">
    <property type="entry name" value="ParB/Sulfiredoxin_sf"/>
</dbReference>
<comment type="similarity">
    <text evidence="4">Belongs to the N(4)/N(6)-methyltransferase family.</text>
</comment>
<dbReference type="Gene3D" id="3.90.1530.10">
    <property type="entry name" value="Conserved hypothetical protein from pyrococcus furiosus pfu- 392566-001, ParB domain"/>
    <property type="match status" value="1"/>
</dbReference>
<dbReference type="InterPro" id="IPR029063">
    <property type="entry name" value="SAM-dependent_MTases_sf"/>
</dbReference>
<dbReference type="Pfam" id="PF02195">
    <property type="entry name" value="ParB_N"/>
    <property type="match status" value="1"/>
</dbReference>
<dbReference type="PANTHER" id="PTHR33375:SF1">
    <property type="entry name" value="CHROMOSOME-PARTITIONING PROTEIN PARB-RELATED"/>
    <property type="match status" value="1"/>
</dbReference>
<dbReference type="Pfam" id="PF01555">
    <property type="entry name" value="N6_N4_Mtase"/>
    <property type="match status" value="1"/>
</dbReference>
<accession>A0ABT3Z4W9</accession>
<dbReference type="CDD" id="cd16403">
    <property type="entry name" value="ParB_N_like_MT"/>
    <property type="match status" value="1"/>
</dbReference>
<sequence length="429" mass="47006">MAVTTSQMKSVLAPKPDQSPEMNLRVVQRSVEDLIPYARNARTHSDAQVALIAGSIREYGFTNPVLVDGENGIIAGHGRVMAARKLGVATVPVIELAHLTSAQKRAYILADNRLAEAANWDQQLLALEVGDLDGLGIDLTTLGFETAELDAILNRDCADPREEDTPEPPSTPLSMLGDLWCLGPHRLLCGDATVAADVERLLDGASPHLMVTDPPYGVSYDPAWRNETGAAKTKRTGKVLNDHRADWHEAWALFPGDVAYVWHGALHATTVAESLGAAGFDVRSQIIWAKERLVLSRGDYHWQHEPCWYAVRSKSTGHWSGDRKQTTLWTIPSRDQDAETVHGTQKPVECMRRPIVNNSSPGQAVYEPFCGSGTSIIAAETSARVCYAMELDPAYVDVVVQRWQSFTGKDATTTDGKRYAEVIANRVET</sequence>
<dbReference type="Gene3D" id="3.40.50.150">
    <property type="entry name" value="Vaccinia Virus protein VP39"/>
    <property type="match status" value="1"/>
</dbReference>
<dbReference type="PANTHER" id="PTHR33375">
    <property type="entry name" value="CHROMOSOME-PARTITIONING PROTEIN PARB-RELATED"/>
    <property type="match status" value="1"/>
</dbReference>
<keyword evidence="7" id="KW-1185">Reference proteome</keyword>
<organism evidence="6 7">
    <name type="scientific">Hoeflea algicola</name>
    <dbReference type="NCBI Taxonomy" id="2983763"/>
    <lineage>
        <taxon>Bacteria</taxon>
        <taxon>Pseudomonadati</taxon>
        <taxon>Pseudomonadota</taxon>
        <taxon>Alphaproteobacteria</taxon>
        <taxon>Hyphomicrobiales</taxon>
        <taxon>Rhizobiaceae</taxon>
        <taxon>Hoeflea</taxon>
    </lineage>
</organism>
<comment type="caution">
    <text evidence="6">The sequence shown here is derived from an EMBL/GenBank/DDBJ whole genome shotgun (WGS) entry which is preliminary data.</text>
</comment>
<evidence type="ECO:0000259" key="5">
    <source>
        <dbReference type="SMART" id="SM00470"/>
    </source>
</evidence>
<dbReference type="InterPro" id="IPR001091">
    <property type="entry name" value="RM_Methyltransferase"/>
</dbReference>
<evidence type="ECO:0000313" key="6">
    <source>
        <dbReference type="EMBL" id="MCY0146814.1"/>
    </source>
</evidence>
<gene>
    <name evidence="6" type="ORF">OEG84_03555</name>
</gene>
<evidence type="ECO:0000256" key="3">
    <source>
        <dbReference type="ARBA" id="ARBA00047942"/>
    </source>
</evidence>
<comment type="catalytic activity">
    <reaction evidence="3">
        <text>a 2'-deoxyadenosine in DNA + S-adenosyl-L-methionine = an N(6)-methyl-2'-deoxyadenosine in DNA + S-adenosyl-L-homocysteine + H(+)</text>
        <dbReference type="Rhea" id="RHEA:15197"/>
        <dbReference type="Rhea" id="RHEA-COMP:12418"/>
        <dbReference type="Rhea" id="RHEA-COMP:12419"/>
        <dbReference type="ChEBI" id="CHEBI:15378"/>
        <dbReference type="ChEBI" id="CHEBI:57856"/>
        <dbReference type="ChEBI" id="CHEBI:59789"/>
        <dbReference type="ChEBI" id="CHEBI:90615"/>
        <dbReference type="ChEBI" id="CHEBI:90616"/>
        <dbReference type="EC" id="2.1.1.72"/>
    </reaction>
</comment>
<evidence type="ECO:0000256" key="1">
    <source>
        <dbReference type="ARBA" id="ARBA00022603"/>
    </source>
</evidence>
<dbReference type="InterPro" id="IPR015840">
    <property type="entry name" value="DNA_MeTrfase_ParB"/>
</dbReference>
<proteinExistence type="inferred from homology"/>
<dbReference type="PIRSF" id="PIRSF036758">
    <property type="entry name" value="Aden_M_ParB"/>
    <property type="match status" value="1"/>
</dbReference>
<dbReference type="SUPFAM" id="SSF110849">
    <property type="entry name" value="ParB/Sulfiredoxin"/>
    <property type="match status" value="1"/>
</dbReference>
<dbReference type="SUPFAM" id="SSF53335">
    <property type="entry name" value="S-adenosyl-L-methionine-dependent methyltransferases"/>
    <property type="match status" value="1"/>
</dbReference>
<keyword evidence="2" id="KW-0808">Transferase</keyword>
<dbReference type="SMART" id="SM00470">
    <property type="entry name" value="ParB"/>
    <property type="match status" value="1"/>
</dbReference>
<dbReference type="PRINTS" id="PR00508">
    <property type="entry name" value="S21N4MTFRASE"/>
</dbReference>
<dbReference type="InterPro" id="IPR050336">
    <property type="entry name" value="Chromosome_partition/occlusion"/>
</dbReference>
<reference evidence="6" key="1">
    <citation type="submission" date="2022-10" db="EMBL/GenBank/DDBJ databases">
        <title>Hoeflea sp. G2-23, isolated from marine algae.</title>
        <authorList>
            <person name="Kristyanto S."/>
            <person name="Kim J.M."/>
            <person name="Jeon C.O."/>
        </authorList>
    </citation>
    <scope>NUCLEOTIDE SEQUENCE</scope>
    <source>
        <strain evidence="6">G2-23</strain>
    </source>
</reference>
<dbReference type="InterPro" id="IPR002941">
    <property type="entry name" value="DNA_methylase_N4/N6"/>
</dbReference>
<feature type="domain" description="ParB-like N-terminal" evidence="5">
    <location>
        <begin position="27"/>
        <end position="113"/>
    </location>
</feature>
<dbReference type="InterPro" id="IPR003115">
    <property type="entry name" value="ParB_N"/>
</dbReference>
<dbReference type="EMBL" id="JAOVZR010000001">
    <property type="protein sequence ID" value="MCY0146814.1"/>
    <property type="molecule type" value="Genomic_DNA"/>
</dbReference>
<dbReference type="Proteomes" id="UP001073227">
    <property type="component" value="Unassembled WGS sequence"/>
</dbReference>
<evidence type="ECO:0000256" key="4">
    <source>
        <dbReference type="RuleBase" id="RU362026"/>
    </source>
</evidence>
<evidence type="ECO:0000313" key="7">
    <source>
        <dbReference type="Proteomes" id="UP001073227"/>
    </source>
</evidence>
<protein>
    <recommendedName>
        <fullName evidence="4">Methyltransferase</fullName>
        <ecNumber evidence="4">2.1.1.-</ecNumber>
    </recommendedName>
</protein>
<keyword evidence="1" id="KW-0489">Methyltransferase</keyword>
<name>A0ABT3Z4W9_9HYPH</name>